<evidence type="ECO:0000259" key="7">
    <source>
        <dbReference type="Pfam" id="PF20655"/>
    </source>
</evidence>
<dbReference type="GO" id="GO:0042147">
    <property type="term" value="P:retrograde transport, endosome to Golgi"/>
    <property type="evidence" value="ECO:0007669"/>
    <property type="project" value="TreeGrafter"/>
</dbReference>
<dbReference type="RefSeq" id="XP_020084114.1">
    <property type="nucleotide sequence ID" value="XM_020228525.1"/>
</dbReference>
<evidence type="ECO:0000256" key="4">
    <source>
        <dbReference type="ARBA" id="ARBA00022927"/>
    </source>
</evidence>
<evidence type="ECO:0000313" key="9">
    <source>
        <dbReference type="RefSeq" id="XP_020084113.1"/>
    </source>
</evidence>
<dbReference type="RefSeq" id="XP_020084113.1">
    <property type="nucleotide sequence ID" value="XM_020228524.1"/>
</dbReference>
<dbReference type="Proteomes" id="UP000515123">
    <property type="component" value="Linkage group 3"/>
</dbReference>
<reference evidence="9 10" key="2">
    <citation type="submission" date="2025-04" db="UniProtKB">
        <authorList>
            <consortium name="RefSeq"/>
        </authorList>
    </citation>
    <scope>IDENTIFICATION</scope>
    <source>
        <tissue evidence="9 10">Leaf</tissue>
    </source>
</reference>
<dbReference type="GeneID" id="109707340"/>
<dbReference type="AlphaFoldDB" id="A0A6P5EKZ3"/>
<name>A0A6P5EKZ3_ANACO</name>
<evidence type="ECO:0000256" key="1">
    <source>
        <dbReference type="ARBA" id="ARBA00004601"/>
    </source>
</evidence>
<evidence type="ECO:0000256" key="5">
    <source>
        <dbReference type="ARBA" id="ARBA00023034"/>
    </source>
</evidence>
<gene>
    <name evidence="9 10" type="primary">LOC109707340</name>
</gene>
<keyword evidence="4" id="KW-0653">Protein transport</keyword>
<dbReference type="InterPro" id="IPR007258">
    <property type="entry name" value="Vps52"/>
</dbReference>
<protein>
    <submittedName>
        <fullName evidence="9 10">Vacuolar protein sorting-associated protein 52 A-like isoform X1</fullName>
    </submittedName>
</protein>
<dbReference type="InterPro" id="IPR048361">
    <property type="entry name" value="Vps52_C"/>
</dbReference>
<dbReference type="GO" id="GO:0000938">
    <property type="term" value="C:GARP complex"/>
    <property type="evidence" value="ECO:0007669"/>
    <property type="project" value="TreeGrafter"/>
</dbReference>
<feature type="domain" description="Vps52 coiled-coil" evidence="6">
    <location>
        <begin position="90"/>
        <end position="262"/>
    </location>
</feature>
<dbReference type="PANTHER" id="PTHR14190">
    <property type="entry name" value="SUPPRESSOR OF ACTIN MUTATIONS 2/VACUOLAR PROTEIN SORTING 52"/>
    <property type="match status" value="1"/>
</dbReference>
<sequence>MAWIQGDYNSEMQDFKQGSDQQLFTDYFSLDEDSSSSDDVPLDGLHEELKGCSNDDVPANIFANGTNLQEYTRGVESNLRRDEQGYLETYIEESDNLVLLHGQFHDCEIILSQIGSLLGGFQVEIGSISAEIKSLQEKSMEMGMKLKNRKLVELKLAKFIEEIIAPPSLVTAIIDGEVNEEYLRHLEVLSKKLKFVGIDYMLNASEVFQDVQQEMDRLRQTAVAKVFDFIIEKIYSLRKPKTNIQMLQQNSLLKYRYLILFLKEHGKEKYPDILAAYIDTMNKVLSVHFFVYIEALERLQMNMATPNDLFGSDSKSLGVLLRVQEHSQKRSSIFALGERINILKEVDQPALVPHISEANALRYPYEALFRSLHKLLIDTSCSEYLFLEAFFGEASLLYEIFAGAFTVIDEHLKLVLPNCYDAICLMLMICITRKHQVIMSRRRIPCLDSYFDKVNIFLWPCFKKVIDMHLQCLKNCDVKTLWEDDTHPHYAIRCYAEFAASLIQLNVEYGNNQLDMNLEQLHMAIDNLLVRLAERFRIPKSQALFLLNNYDMIIAVLKEAGDIGKIPTFFEEKLESNISLFVEELLSEHFTDLIKFVKAYDDEESTSFTGSPTIADVEPLVKDFAMRWKAVLEAMHKDVITSFSNLSCGMEILKAAMAQLLNYYNSLSECVKMIPRSSTLNKYLVSITSISYEIRKYSRTF</sequence>
<dbReference type="PANTHER" id="PTHR14190:SF11">
    <property type="entry name" value="OS10G0488300 PROTEIN"/>
    <property type="match status" value="1"/>
</dbReference>
<keyword evidence="8" id="KW-1185">Reference proteome</keyword>
<accession>A0A6P5EKZ3</accession>
<comment type="similarity">
    <text evidence="2">Belongs to the VPS52 family.</text>
</comment>
<evidence type="ECO:0000256" key="3">
    <source>
        <dbReference type="ARBA" id="ARBA00022448"/>
    </source>
</evidence>
<evidence type="ECO:0000313" key="10">
    <source>
        <dbReference type="RefSeq" id="XP_020084114.1"/>
    </source>
</evidence>
<keyword evidence="3" id="KW-0813">Transport</keyword>
<dbReference type="Pfam" id="PF04129">
    <property type="entry name" value="Vps52_CC"/>
    <property type="match status" value="1"/>
</dbReference>
<dbReference type="GO" id="GO:0006896">
    <property type="term" value="P:Golgi to vacuole transport"/>
    <property type="evidence" value="ECO:0007669"/>
    <property type="project" value="TreeGrafter"/>
</dbReference>
<organism evidence="10">
    <name type="scientific">Ananas comosus</name>
    <name type="common">Pineapple</name>
    <name type="synonym">Ananas ananas</name>
    <dbReference type="NCBI Taxonomy" id="4615"/>
    <lineage>
        <taxon>Eukaryota</taxon>
        <taxon>Viridiplantae</taxon>
        <taxon>Streptophyta</taxon>
        <taxon>Embryophyta</taxon>
        <taxon>Tracheophyta</taxon>
        <taxon>Spermatophyta</taxon>
        <taxon>Magnoliopsida</taxon>
        <taxon>Liliopsida</taxon>
        <taxon>Poales</taxon>
        <taxon>Bromeliaceae</taxon>
        <taxon>Bromelioideae</taxon>
        <taxon>Ananas</taxon>
    </lineage>
</organism>
<dbReference type="InterPro" id="IPR048319">
    <property type="entry name" value="Vps52_CC"/>
</dbReference>
<feature type="domain" description="Vps52 C-terminal" evidence="7">
    <location>
        <begin position="279"/>
        <end position="582"/>
    </location>
</feature>
<proteinExistence type="inferred from homology"/>
<dbReference type="GO" id="GO:0005829">
    <property type="term" value="C:cytosol"/>
    <property type="evidence" value="ECO:0007669"/>
    <property type="project" value="GOC"/>
</dbReference>
<keyword evidence="5" id="KW-0333">Golgi apparatus</keyword>
<comment type="subcellular location">
    <subcellularLocation>
        <location evidence="1">Golgi apparatus</location>
        <location evidence="1">trans-Golgi network</location>
    </subcellularLocation>
</comment>
<dbReference type="GO" id="GO:0019905">
    <property type="term" value="F:syntaxin binding"/>
    <property type="evidence" value="ECO:0007669"/>
    <property type="project" value="TreeGrafter"/>
</dbReference>
<evidence type="ECO:0000256" key="2">
    <source>
        <dbReference type="ARBA" id="ARBA00008180"/>
    </source>
</evidence>
<dbReference type="OrthoDB" id="19482at2759"/>
<evidence type="ECO:0000259" key="6">
    <source>
        <dbReference type="Pfam" id="PF04129"/>
    </source>
</evidence>
<reference evidence="8" key="1">
    <citation type="journal article" date="2015" name="Nat. Genet.">
        <title>The pineapple genome and the evolution of CAM photosynthesis.</title>
        <authorList>
            <person name="Ming R."/>
            <person name="VanBuren R."/>
            <person name="Wai C.M."/>
            <person name="Tang H."/>
            <person name="Schatz M.C."/>
            <person name="Bowers J.E."/>
            <person name="Lyons E."/>
            <person name="Wang M.L."/>
            <person name="Chen J."/>
            <person name="Biggers E."/>
            <person name="Zhang J."/>
            <person name="Huang L."/>
            <person name="Zhang L."/>
            <person name="Miao W."/>
            <person name="Zhang J."/>
            <person name="Ye Z."/>
            <person name="Miao C."/>
            <person name="Lin Z."/>
            <person name="Wang H."/>
            <person name="Zhou H."/>
            <person name="Yim W.C."/>
            <person name="Priest H.D."/>
            <person name="Zheng C."/>
            <person name="Woodhouse M."/>
            <person name="Edger P.P."/>
            <person name="Guyot R."/>
            <person name="Guo H.B."/>
            <person name="Guo H."/>
            <person name="Zheng G."/>
            <person name="Singh R."/>
            <person name="Sharma A."/>
            <person name="Min X."/>
            <person name="Zheng Y."/>
            <person name="Lee H."/>
            <person name="Gurtowski J."/>
            <person name="Sedlazeck F.J."/>
            <person name="Harkess A."/>
            <person name="McKain M.R."/>
            <person name="Liao Z."/>
            <person name="Fang J."/>
            <person name="Liu J."/>
            <person name="Zhang X."/>
            <person name="Zhang Q."/>
            <person name="Hu W."/>
            <person name="Qin Y."/>
            <person name="Wang K."/>
            <person name="Chen L.Y."/>
            <person name="Shirley N."/>
            <person name="Lin Y.R."/>
            <person name="Liu L.Y."/>
            <person name="Hernandez A.G."/>
            <person name="Wright C.L."/>
            <person name="Bulone V."/>
            <person name="Tuskan G.A."/>
            <person name="Heath K."/>
            <person name="Zee F."/>
            <person name="Moore P.H."/>
            <person name="Sunkar R."/>
            <person name="Leebens-Mack J.H."/>
            <person name="Mockler T."/>
            <person name="Bennetzen J.L."/>
            <person name="Freeling M."/>
            <person name="Sankoff D."/>
            <person name="Paterson A.H."/>
            <person name="Zhu X."/>
            <person name="Yang X."/>
            <person name="Smith J.A."/>
            <person name="Cushman J.C."/>
            <person name="Paull R.E."/>
            <person name="Yu Q."/>
        </authorList>
    </citation>
    <scope>NUCLEOTIDE SEQUENCE [LARGE SCALE GENOMIC DNA]</scope>
    <source>
        <strain evidence="8">cv. F153</strain>
    </source>
</reference>
<dbReference type="Pfam" id="PF20655">
    <property type="entry name" value="Vps52_C"/>
    <property type="match status" value="1"/>
</dbReference>
<dbReference type="GO" id="GO:0015031">
    <property type="term" value="P:protein transport"/>
    <property type="evidence" value="ECO:0007669"/>
    <property type="project" value="UniProtKB-KW"/>
</dbReference>
<evidence type="ECO:0000313" key="8">
    <source>
        <dbReference type="Proteomes" id="UP000515123"/>
    </source>
</evidence>
<dbReference type="GO" id="GO:0032456">
    <property type="term" value="P:endocytic recycling"/>
    <property type="evidence" value="ECO:0007669"/>
    <property type="project" value="TreeGrafter"/>
</dbReference>